<dbReference type="SUPFAM" id="SSF48498">
    <property type="entry name" value="Tetracyclin repressor-like, C-terminal domain"/>
    <property type="match status" value="1"/>
</dbReference>
<accession>A0ABQ5MUR6</accession>
<keyword evidence="3 5" id="KW-0238">DNA-binding</keyword>
<dbReference type="Gene3D" id="1.10.357.10">
    <property type="entry name" value="Tetracycline Repressor, domain 2"/>
    <property type="match status" value="1"/>
</dbReference>
<dbReference type="PROSITE" id="PS50977">
    <property type="entry name" value="HTH_TETR_2"/>
    <property type="match status" value="1"/>
</dbReference>
<reference evidence="8 9" key="1">
    <citation type="journal article" date="2023" name="Int. J. Syst. Evol. Microbiol.">
        <title>Arthrobacter mangrovi sp. nov., an actinobacterium isolated from the rhizosphere of a mangrove.</title>
        <authorList>
            <person name="Hamada M."/>
            <person name="Saitou S."/>
            <person name="Enomoto N."/>
            <person name="Nanri K."/>
            <person name="Hidaka K."/>
            <person name="Miura T."/>
            <person name="Tamura T."/>
        </authorList>
    </citation>
    <scope>NUCLEOTIDE SEQUENCE [LARGE SCALE GENOMIC DNA]</scope>
    <source>
        <strain evidence="8 9">NBRC 112813</strain>
    </source>
</reference>
<dbReference type="PRINTS" id="PR00400">
    <property type="entry name" value="TETREPRESSOR"/>
</dbReference>
<comment type="caution">
    <text evidence="8">The sequence shown here is derived from an EMBL/GenBank/DDBJ whole genome shotgun (WGS) entry which is preliminary data.</text>
</comment>
<dbReference type="InterPro" id="IPR004111">
    <property type="entry name" value="Repressor_TetR_C"/>
</dbReference>
<evidence type="ECO:0000256" key="4">
    <source>
        <dbReference type="ARBA" id="ARBA00023163"/>
    </source>
</evidence>
<dbReference type="SUPFAM" id="SSF46689">
    <property type="entry name" value="Homeodomain-like"/>
    <property type="match status" value="1"/>
</dbReference>
<dbReference type="PANTHER" id="PTHR30055:SF234">
    <property type="entry name" value="HTH-TYPE TRANSCRIPTIONAL REGULATOR BETI"/>
    <property type="match status" value="1"/>
</dbReference>
<dbReference type="Gene3D" id="1.10.10.60">
    <property type="entry name" value="Homeodomain-like"/>
    <property type="match status" value="1"/>
</dbReference>
<organism evidence="8 9">
    <name type="scientific">Arthrobacter mangrovi</name>
    <dbReference type="NCBI Taxonomy" id="2966350"/>
    <lineage>
        <taxon>Bacteria</taxon>
        <taxon>Bacillati</taxon>
        <taxon>Actinomycetota</taxon>
        <taxon>Actinomycetes</taxon>
        <taxon>Micrococcales</taxon>
        <taxon>Micrococcaceae</taxon>
        <taxon>Arthrobacter</taxon>
    </lineage>
</organism>
<dbReference type="InterPro" id="IPR050109">
    <property type="entry name" value="HTH-type_TetR-like_transc_reg"/>
</dbReference>
<dbReference type="InterPro" id="IPR009057">
    <property type="entry name" value="Homeodomain-like_sf"/>
</dbReference>
<dbReference type="EMBL" id="BRVS01000008">
    <property type="protein sequence ID" value="GLB67713.1"/>
    <property type="molecule type" value="Genomic_DNA"/>
</dbReference>
<dbReference type="Pfam" id="PF02909">
    <property type="entry name" value="TetR_C_1"/>
    <property type="match status" value="1"/>
</dbReference>
<dbReference type="Proteomes" id="UP001209654">
    <property type="component" value="Unassembled WGS sequence"/>
</dbReference>
<evidence type="ECO:0000256" key="1">
    <source>
        <dbReference type="ARBA" id="ARBA00022491"/>
    </source>
</evidence>
<feature type="region of interest" description="Disordered" evidence="6">
    <location>
        <begin position="64"/>
        <end position="93"/>
    </location>
</feature>
<proteinExistence type="predicted"/>
<dbReference type="PANTHER" id="PTHR30055">
    <property type="entry name" value="HTH-TYPE TRANSCRIPTIONAL REGULATOR RUTR"/>
    <property type="match status" value="1"/>
</dbReference>
<keyword evidence="4" id="KW-0804">Transcription</keyword>
<dbReference type="InterPro" id="IPR036271">
    <property type="entry name" value="Tet_transcr_reg_TetR-rel_C_sf"/>
</dbReference>
<keyword evidence="1" id="KW-0678">Repressor</keyword>
<feature type="domain" description="HTH tetR-type" evidence="7">
    <location>
        <begin position="2"/>
        <end position="62"/>
    </location>
</feature>
<dbReference type="PRINTS" id="PR00455">
    <property type="entry name" value="HTHTETR"/>
</dbReference>
<dbReference type="InterPro" id="IPR023772">
    <property type="entry name" value="DNA-bd_HTH_TetR-type_CS"/>
</dbReference>
<keyword evidence="2" id="KW-0805">Transcription regulation</keyword>
<dbReference type="PROSITE" id="PS01081">
    <property type="entry name" value="HTH_TETR_1"/>
    <property type="match status" value="1"/>
</dbReference>
<sequence length="206" mass="21638">MALTRRQIEDAAMQILRSYGLADLSMRRLARDLGVQPGALYWHVKNKQELLGVLARQILAAVPEPDADHPDGPEGEVSGAAADTGSPIGGPEPVRQLALDIRSALLSVRDGADVVSLAQAMTSEALPAISTLRRLLERRGLGAQPAAWGARTLTHCILGSVAEEQTHADLAAAGLLPEGAERNNDDEAFLFGVDTVLAGLGLAARA</sequence>
<keyword evidence="9" id="KW-1185">Reference proteome</keyword>
<protein>
    <submittedName>
        <fullName evidence="8">Transcriptional regulator, TetR family protein</fullName>
    </submittedName>
</protein>
<evidence type="ECO:0000256" key="2">
    <source>
        <dbReference type="ARBA" id="ARBA00023015"/>
    </source>
</evidence>
<dbReference type="Pfam" id="PF00440">
    <property type="entry name" value="TetR_N"/>
    <property type="match status" value="1"/>
</dbReference>
<dbReference type="RefSeq" id="WP_264795814.1">
    <property type="nucleotide sequence ID" value="NZ_BRVS01000008.1"/>
</dbReference>
<evidence type="ECO:0000259" key="7">
    <source>
        <dbReference type="PROSITE" id="PS50977"/>
    </source>
</evidence>
<evidence type="ECO:0000256" key="6">
    <source>
        <dbReference type="SAM" id="MobiDB-lite"/>
    </source>
</evidence>
<dbReference type="InterPro" id="IPR001647">
    <property type="entry name" value="HTH_TetR"/>
</dbReference>
<evidence type="ECO:0000256" key="3">
    <source>
        <dbReference type="ARBA" id="ARBA00023125"/>
    </source>
</evidence>
<dbReference type="InterPro" id="IPR003012">
    <property type="entry name" value="Tet_transcr_reg_TetR"/>
</dbReference>
<evidence type="ECO:0000256" key="5">
    <source>
        <dbReference type="PROSITE-ProRule" id="PRU00335"/>
    </source>
</evidence>
<name>A0ABQ5MUR6_9MICC</name>
<gene>
    <name evidence="8" type="ORF">AHIS1636_21530</name>
</gene>
<evidence type="ECO:0000313" key="9">
    <source>
        <dbReference type="Proteomes" id="UP001209654"/>
    </source>
</evidence>
<evidence type="ECO:0000313" key="8">
    <source>
        <dbReference type="EMBL" id="GLB67713.1"/>
    </source>
</evidence>
<feature type="DNA-binding region" description="H-T-H motif" evidence="5">
    <location>
        <begin position="25"/>
        <end position="44"/>
    </location>
</feature>